<accession>A0ABV8UYD0</accession>
<gene>
    <name evidence="3" type="ORF">ACFOX3_00040</name>
</gene>
<dbReference type="InterPro" id="IPR039261">
    <property type="entry name" value="FNR_nucleotide-bd"/>
</dbReference>
<evidence type="ECO:0000313" key="4">
    <source>
        <dbReference type="Proteomes" id="UP001595840"/>
    </source>
</evidence>
<feature type="domain" description="FAD-binding FR-type" evidence="2">
    <location>
        <begin position="1"/>
        <end position="104"/>
    </location>
</feature>
<dbReference type="InterPro" id="IPR007037">
    <property type="entry name" value="SIP_rossman_dom"/>
</dbReference>
<dbReference type="InterPro" id="IPR017927">
    <property type="entry name" value="FAD-bd_FR_type"/>
</dbReference>
<dbReference type="CDD" id="cd06193">
    <property type="entry name" value="siderophore_interacting"/>
    <property type="match status" value="1"/>
</dbReference>
<reference evidence="4" key="1">
    <citation type="journal article" date="2019" name="Int. J. Syst. Evol. Microbiol.">
        <title>The Global Catalogue of Microorganisms (GCM) 10K type strain sequencing project: providing services to taxonomists for standard genome sequencing and annotation.</title>
        <authorList>
            <consortium name="The Broad Institute Genomics Platform"/>
            <consortium name="The Broad Institute Genome Sequencing Center for Infectious Disease"/>
            <person name="Wu L."/>
            <person name="Ma J."/>
        </authorList>
    </citation>
    <scope>NUCLEOTIDE SEQUENCE [LARGE SCALE GENOMIC DNA]</scope>
    <source>
        <strain evidence="4">CECT 8570</strain>
    </source>
</reference>
<comment type="similarity">
    <text evidence="1">Belongs to the SIP oxidoreductase family.</text>
</comment>
<protein>
    <submittedName>
        <fullName evidence="3">Siderophore-interacting protein</fullName>
    </submittedName>
</protein>
<dbReference type="RefSeq" id="WP_290265721.1">
    <property type="nucleotide sequence ID" value="NZ_JAUFQG010000006.1"/>
</dbReference>
<dbReference type="InterPro" id="IPR013113">
    <property type="entry name" value="SIP_FAD-bd"/>
</dbReference>
<evidence type="ECO:0000313" key="3">
    <source>
        <dbReference type="EMBL" id="MFC4360665.1"/>
    </source>
</evidence>
<dbReference type="PANTHER" id="PTHR30157:SF0">
    <property type="entry name" value="NADPH-DEPENDENT FERRIC-CHELATE REDUCTASE"/>
    <property type="match status" value="1"/>
</dbReference>
<dbReference type="SUPFAM" id="SSF63380">
    <property type="entry name" value="Riboflavin synthase domain-like"/>
    <property type="match status" value="1"/>
</dbReference>
<evidence type="ECO:0000259" key="2">
    <source>
        <dbReference type="PROSITE" id="PS51384"/>
    </source>
</evidence>
<keyword evidence="4" id="KW-1185">Reference proteome</keyword>
<proteinExistence type="inferred from homology"/>
<dbReference type="Gene3D" id="2.40.30.10">
    <property type="entry name" value="Translation factors"/>
    <property type="match status" value="1"/>
</dbReference>
<sequence length="236" mass="26195">MRLTHISSITDLSPHLRRIVVCGDSLKGFPIKMEGSYVKVVLPHQGAKMRSYTIRSFDPSSHELALDFVVNRHTGPVTNWAQTANVGDSVGIAGPGPMKMTHYNHHSYLLVGDITSLNAINGYIPRFGPDANIRAVIEVPTEADIIAMDYDSATNTQWFIEQENPAALEQALFEIAAKMPLDTHVFLGLEAQKVRSLRALLQDRLGFSKHNISAVGYWKRGIDADEFSRQKQADPL</sequence>
<organism evidence="3 4">
    <name type="scientific">Simiduia curdlanivorans</name>
    <dbReference type="NCBI Taxonomy" id="1492769"/>
    <lineage>
        <taxon>Bacteria</taxon>
        <taxon>Pseudomonadati</taxon>
        <taxon>Pseudomonadota</taxon>
        <taxon>Gammaproteobacteria</taxon>
        <taxon>Cellvibrionales</taxon>
        <taxon>Cellvibrionaceae</taxon>
        <taxon>Simiduia</taxon>
    </lineage>
</organism>
<evidence type="ECO:0000256" key="1">
    <source>
        <dbReference type="ARBA" id="ARBA00035644"/>
    </source>
</evidence>
<dbReference type="Pfam" id="PF04954">
    <property type="entry name" value="SIP"/>
    <property type="match status" value="1"/>
</dbReference>
<name>A0ABV8UYD0_9GAMM</name>
<dbReference type="InterPro" id="IPR017938">
    <property type="entry name" value="Riboflavin_synthase-like_b-brl"/>
</dbReference>
<dbReference type="Pfam" id="PF08021">
    <property type="entry name" value="FAD_binding_9"/>
    <property type="match status" value="1"/>
</dbReference>
<dbReference type="Gene3D" id="3.40.50.80">
    <property type="entry name" value="Nucleotide-binding domain of ferredoxin-NADP reductase (FNR) module"/>
    <property type="match status" value="1"/>
</dbReference>
<dbReference type="PANTHER" id="PTHR30157">
    <property type="entry name" value="FERRIC REDUCTASE, NADPH-DEPENDENT"/>
    <property type="match status" value="1"/>
</dbReference>
<dbReference type="PROSITE" id="PS51384">
    <property type="entry name" value="FAD_FR"/>
    <property type="match status" value="1"/>
</dbReference>
<dbReference type="EMBL" id="JBHSCX010000001">
    <property type="protein sequence ID" value="MFC4360665.1"/>
    <property type="molecule type" value="Genomic_DNA"/>
</dbReference>
<comment type="caution">
    <text evidence="3">The sequence shown here is derived from an EMBL/GenBank/DDBJ whole genome shotgun (WGS) entry which is preliminary data.</text>
</comment>
<dbReference type="Proteomes" id="UP001595840">
    <property type="component" value="Unassembled WGS sequence"/>
</dbReference>
<dbReference type="InterPro" id="IPR039374">
    <property type="entry name" value="SIP_fam"/>
</dbReference>